<gene>
    <name evidence="2" type="ORF">BECKSD772E_GA0070983_10656</name>
    <name evidence="1" type="ORF">BECKSD772F_GA0070984_10586</name>
</gene>
<evidence type="ECO:0000313" key="1">
    <source>
        <dbReference type="EMBL" id="VFK40321.1"/>
    </source>
</evidence>
<dbReference type="EMBL" id="CAADFR010000058">
    <property type="protein sequence ID" value="VFK40321.1"/>
    <property type="molecule type" value="Genomic_DNA"/>
</dbReference>
<dbReference type="AlphaFoldDB" id="A0A450YWZ8"/>
<dbReference type="EMBL" id="CAADFU010000065">
    <property type="protein sequence ID" value="VFK45969.1"/>
    <property type="molecule type" value="Genomic_DNA"/>
</dbReference>
<organism evidence="2">
    <name type="scientific">Candidatus Kentrum sp. SD</name>
    <dbReference type="NCBI Taxonomy" id="2126332"/>
    <lineage>
        <taxon>Bacteria</taxon>
        <taxon>Pseudomonadati</taxon>
        <taxon>Pseudomonadota</taxon>
        <taxon>Gammaproteobacteria</taxon>
        <taxon>Candidatus Kentrum</taxon>
    </lineage>
</organism>
<evidence type="ECO:0000313" key="2">
    <source>
        <dbReference type="EMBL" id="VFK45969.1"/>
    </source>
</evidence>
<sequence>MWFPTSRQRRDRKVLFRRTRFHCNDSPVISLEGEIFLSWWNSRRIRSLASLRDDRGVVEITGGWSRGKSGMEFRLRLAALGFSILEKEKNIAERFAPGSKRGVPCAGEDARVTGIVRRGNASPVPQGEPGCDRIPDFRIRVFFGVVEPRRRGCATGGRYRPTRCRHR</sequence>
<accession>A0A450YWZ8</accession>
<protein>
    <submittedName>
        <fullName evidence="2">Uncharacterized protein</fullName>
    </submittedName>
</protein>
<reference evidence="2" key="1">
    <citation type="submission" date="2019-02" db="EMBL/GenBank/DDBJ databases">
        <authorList>
            <person name="Gruber-Vodicka R. H."/>
            <person name="Seah K. B. B."/>
        </authorList>
    </citation>
    <scope>NUCLEOTIDE SEQUENCE</scope>
    <source>
        <strain evidence="2">BECK_S1320</strain>
        <strain evidence="1">BECK_S1321</strain>
    </source>
</reference>
<name>A0A450YWZ8_9GAMM</name>
<proteinExistence type="predicted"/>